<sequence>MNLALFDLDNTLLSGDSDFEWAQFLIEQGVLDREIQEARNQRFYQQYQEGTLDIGEFLDFQLQPLAAHPRERLDAWHRDFMARRILPMIGAPARQLVGRHLERGDLTAIVTATNAFVTGPIAREFAIPHLIATIPAQEQGQFTGDVRGHPSFQGGKITRVEAWLESLGLCWGSFTDSWFYSDSHNDLPLLERVSHPVAVDPDPTLRRRAEKENWQILSLR</sequence>
<dbReference type="KEGG" id="aiq:Azoinq_10375"/>
<dbReference type="CDD" id="cd02612">
    <property type="entry name" value="HAD_PGPPase"/>
    <property type="match status" value="1"/>
</dbReference>
<dbReference type="GO" id="GO:0016787">
    <property type="term" value="F:hydrolase activity"/>
    <property type="evidence" value="ECO:0007669"/>
    <property type="project" value="UniProtKB-KW"/>
</dbReference>
<dbReference type="NCBIfam" id="TIGR01488">
    <property type="entry name" value="HAD-SF-IB"/>
    <property type="match status" value="1"/>
</dbReference>
<dbReference type="Proteomes" id="UP000683428">
    <property type="component" value="Chromosome"/>
</dbReference>
<keyword evidence="1" id="KW-0479">Metal-binding</keyword>
<accession>A0A975SKZ4</accession>
<dbReference type="InterPro" id="IPR006385">
    <property type="entry name" value="HAD_hydro_SerB1"/>
</dbReference>
<dbReference type="RefSeq" id="WP_216129354.1">
    <property type="nucleotide sequence ID" value="NZ_CP064782.1"/>
</dbReference>
<dbReference type="NCBIfam" id="TIGR01490">
    <property type="entry name" value="HAD-SF-IB-hyp1"/>
    <property type="match status" value="1"/>
</dbReference>
<evidence type="ECO:0000256" key="3">
    <source>
        <dbReference type="ARBA" id="ARBA00022842"/>
    </source>
</evidence>
<proteinExistence type="predicted"/>
<evidence type="ECO:0000313" key="5">
    <source>
        <dbReference type="Proteomes" id="UP000683428"/>
    </source>
</evidence>
<gene>
    <name evidence="4" type="ORF">Azoinq_10375</name>
</gene>
<keyword evidence="5" id="KW-1185">Reference proteome</keyword>
<name>A0A975SKZ4_9RHOO</name>
<dbReference type="Pfam" id="PF12710">
    <property type="entry name" value="HAD"/>
    <property type="match status" value="1"/>
</dbReference>
<evidence type="ECO:0000256" key="2">
    <source>
        <dbReference type="ARBA" id="ARBA00022801"/>
    </source>
</evidence>
<dbReference type="PANTHER" id="PTHR43344:SF13">
    <property type="entry name" value="PHOSPHATASE RV3661-RELATED"/>
    <property type="match status" value="1"/>
</dbReference>
<keyword evidence="3" id="KW-0460">Magnesium</keyword>
<dbReference type="GO" id="GO:0046872">
    <property type="term" value="F:metal ion binding"/>
    <property type="evidence" value="ECO:0007669"/>
    <property type="project" value="UniProtKB-KW"/>
</dbReference>
<reference evidence="4" key="1">
    <citation type="submission" date="2020-11" db="EMBL/GenBank/DDBJ databases">
        <title>Azospira inquinata sp. nov.</title>
        <authorList>
            <person name="Moe W.M."/>
            <person name="Mikes M.C."/>
        </authorList>
    </citation>
    <scope>NUCLEOTIDE SEQUENCE</scope>
    <source>
        <strain evidence="4">Azo-3</strain>
    </source>
</reference>
<evidence type="ECO:0000256" key="1">
    <source>
        <dbReference type="ARBA" id="ARBA00022723"/>
    </source>
</evidence>
<keyword evidence="2 4" id="KW-0378">Hydrolase</keyword>
<protein>
    <submittedName>
        <fullName evidence="4">HAD family hydrolase</fullName>
    </submittedName>
</protein>
<dbReference type="InterPro" id="IPR050582">
    <property type="entry name" value="HAD-like_SerB"/>
</dbReference>
<dbReference type="PANTHER" id="PTHR43344">
    <property type="entry name" value="PHOSPHOSERINE PHOSPHATASE"/>
    <property type="match status" value="1"/>
</dbReference>
<organism evidence="4 5">
    <name type="scientific">Azospira inquinata</name>
    <dbReference type="NCBI Taxonomy" id="2785627"/>
    <lineage>
        <taxon>Bacteria</taxon>
        <taxon>Pseudomonadati</taxon>
        <taxon>Pseudomonadota</taxon>
        <taxon>Betaproteobacteria</taxon>
        <taxon>Rhodocyclales</taxon>
        <taxon>Rhodocyclaceae</taxon>
        <taxon>Azospira</taxon>
    </lineage>
</organism>
<dbReference type="AlphaFoldDB" id="A0A975SKZ4"/>
<dbReference type="EMBL" id="CP064782">
    <property type="protein sequence ID" value="QWT48268.1"/>
    <property type="molecule type" value="Genomic_DNA"/>
</dbReference>
<evidence type="ECO:0000313" key="4">
    <source>
        <dbReference type="EMBL" id="QWT48268.1"/>
    </source>
</evidence>